<dbReference type="Gene3D" id="3.40.630.10">
    <property type="entry name" value="Zn peptidases"/>
    <property type="match status" value="1"/>
</dbReference>
<keyword evidence="3" id="KW-0862">Zinc</keyword>
<comment type="cofactor">
    <cofactor evidence="1">
        <name>Co(2+)</name>
        <dbReference type="ChEBI" id="CHEBI:48828"/>
    </cofactor>
</comment>
<proteinExistence type="predicted"/>
<reference evidence="5 6" key="1">
    <citation type="submission" date="2018-06" db="EMBL/GenBank/DDBJ databases">
        <authorList>
            <consortium name="Pathogen Informatics"/>
            <person name="Doyle S."/>
        </authorList>
    </citation>
    <scope>NUCLEOTIDE SEQUENCE [LARGE SCALE GENOMIC DNA]</scope>
    <source>
        <strain evidence="5 6">NCTC10975</strain>
    </source>
</reference>
<dbReference type="EC" id="3.5.1.18" evidence="5"/>
<evidence type="ECO:0000313" key="5">
    <source>
        <dbReference type="EMBL" id="SPY94012.1"/>
    </source>
</evidence>
<keyword evidence="2 5" id="KW-0378">Hydrolase</keyword>
<protein>
    <submittedName>
        <fullName evidence="5">Succinyl-diaminopimelate desuccinylase</fullName>
        <ecNumber evidence="5">3.5.1.18</ecNumber>
    </submittedName>
</protein>
<dbReference type="PANTHER" id="PTHR43808:SF31">
    <property type="entry name" value="N-ACETYL-L-CITRULLINE DEACETYLASE"/>
    <property type="match status" value="1"/>
</dbReference>
<sequence length="133" mass="14574">MSCPVIELAQQLISRPSVSPDDQGCQQLIIERLAPLGFTIEKMPFGQTENLWACRGGEGETLAFAGHTDVVPPGANALWDNPPFEPSIRDGMLYGRGAADMKGSLAAMIVAAERFVHAYPQHRGRLAFFNYLR</sequence>
<organism evidence="5 6">
    <name type="scientific">Proteus mirabilis</name>
    <dbReference type="NCBI Taxonomy" id="584"/>
    <lineage>
        <taxon>Bacteria</taxon>
        <taxon>Pseudomonadati</taxon>
        <taxon>Pseudomonadota</taxon>
        <taxon>Gammaproteobacteria</taxon>
        <taxon>Enterobacterales</taxon>
        <taxon>Morganellaceae</taxon>
        <taxon>Proteus</taxon>
    </lineage>
</organism>
<dbReference type="GO" id="GO:0006526">
    <property type="term" value="P:L-arginine biosynthetic process"/>
    <property type="evidence" value="ECO:0007669"/>
    <property type="project" value="TreeGrafter"/>
</dbReference>
<dbReference type="InterPro" id="IPR001261">
    <property type="entry name" value="ArgE/DapE_CS"/>
</dbReference>
<evidence type="ECO:0000256" key="3">
    <source>
        <dbReference type="ARBA" id="ARBA00022833"/>
    </source>
</evidence>
<dbReference type="EMBL" id="UAUE01000002">
    <property type="protein sequence ID" value="SPY94012.1"/>
    <property type="molecule type" value="Genomic_DNA"/>
</dbReference>
<name>A0A2X2BCV9_PROMI</name>
<evidence type="ECO:0000256" key="4">
    <source>
        <dbReference type="ARBA" id="ARBA00023285"/>
    </source>
</evidence>
<dbReference type="InterPro" id="IPR002933">
    <property type="entry name" value="Peptidase_M20"/>
</dbReference>
<accession>A0A2X2BCV9</accession>
<keyword evidence="4" id="KW-0170">Cobalt</keyword>
<dbReference type="GO" id="GO:0008777">
    <property type="term" value="F:acetylornithine deacetylase activity"/>
    <property type="evidence" value="ECO:0007669"/>
    <property type="project" value="TreeGrafter"/>
</dbReference>
<dbReference type="InterPro" id="IPR050072">
    <property type="entry name" value="Peptidase_M20A"/>
</dbReference>
<gene>
    <name evidence="5" type="primary">dapE_2</name>
    <name evidence="5" type="ORF">NCTC10975_00341</name>
</gene>
<evidence type="ECO:0000256" key="1">
    <source>
        <dbReference type="ARBA" id="ARBA00001941"/>
    </source>
</evidence>
<dbReference type="GO" id="GO:0009014">
    <property type="term" value="F:succinyl-diaminopimelate desuccinylase activity"/>
    <property type="evidence" value="ECO:0007669"/>
    <property type="project" value="UniProtKB-EC"/>
</dbReference>
<evidence type="ECO:0000313" key="6">
    <source>
        <dbReference type="Proteomes" id="UP000251485"/>
    </source>
</evidence>
<dbReference type="Proteomes" id="UP000251485">
    <property type="component" value="Unassembled WGS sequence"/>
</dbReference>
<dbReference type="SUPFAM" id="SSF53187">
    <property type="entry name" value="Zn-dependent exopeptidases"/>
    <property type="match status" value="1"/>
</dbReference>
<evidence type="ECO:0000256" key="2">
    <source>
        <dbReference type="ARBA" id="ARBA00022801"/>
    </source>
</evidence>
<dbReference type="PANTHER" id="PTHR43808">
    <property type="entry name" value="ACETYLORNITHINE DEACETYLASE"/>
    <property type="match status" value="1"/>
</dbReference>
<dbReference type="AlphaFoldDB" id="A0A2X2BCV9"/>
<dbReference type="PROSITE" id="PS00758">
    <property type="entry name" value="ARGE_DAPE_CPG2_1"/>
    <property type="match status" value="1"/>
</dbReference>
<dbReference type="Pfam" id="PF01546">
    <property type="entry name" value="Peptidase_M20"/>
    <property type="match status" value="1"/>
</dbReference>